<evidence type="ECO:0000313" key="4">
    <source>
        <dbReference type="EMBL" id="PKU90496.1"/>
    </source>
</evidence>
<dbReference type="SUPFAM" id="SSF54001">
    <property type="entry name" value="Cysteine proteinases"/>
    <property type="match status" value="1"/>
</dbReference>
<sequence>MTDESSAGGKPARHASSQARLRRAGVPWRMRRGCVRPGAAGLVAGLAIVALWLVALTFDARVLVAAAIAWTAVWLMSGCWGVVQSVAVRRIQSGRPVGTNTAADTAAGTERIPRWRRLCHAVMLPHDIRTVGTYIRLNPEEYVGSVPDQRGWYRRVGMVLSWREPLGLFVVRTVIPDDAELVILPEPGPVNVTAGEPASGARGGGRATFGFAGLREYEPGDPVRSIAWKRSASAGRLVVKRAPRSMVHAVMLVCDMASCTTGAQVDAVAYAAMSRYAGLRAGLERHGGKLIVTDGQAVATSSGQTMRLIASLQAGGDADHMAATVCNAASAQHMPVNVVVITASTSSTASGVNTANGTNATTAQGIRLVASLRAAGQPNVQTVLVQGDHASYRLRSYEMDDSEDDAVEGSEPLSGRASARRHIRRVGAWLPAAHESGPNHDHTPAGQSGRRRWVAAQVAGLLVRTTIVALTMELSVQWALMLVQGKGLWWPVFARIGVAALAITSQIPTPRRFKHRRLVAAIRGITFVLTALVTGIVIAGLRLRETLGFLPWHPVYTQVSAGGEQTVVHVPFTQVWGRFATTVASGFKQLYAQVPPLNMGAASDAAVIIAVVGVMLVVRLLAGIPAAIPWMGILPVVVGAAANVSMLQEVPWVGVLLLAASLALAWWSVRPHAASPVMPCVASVVTMALVMSCTSAGLAFARSVPLTFDAGNGMFSSTTINPMIDLKRSLTAGSSATALTYQSNRARYLRMATLDDFDGDTWNFDATLSASANLYRRSSSTAFVNLQSDVDKAASKLAASSGGYSSAAQPLATYLTYDNGSLDSANVADSWLGIKIAETDVTIDKLSTRLLPVGGLLLDYSGVSGDWTDNSSGGITSRNATTTRGQSYTTTGIYIDPISSSLGFQQIDTIEKAVLTLRDTGHLTVPDAATANTERARWVSSGAAQRAGDLLLIPVTSSDGILTVANSDTFDGALAYEWSKNGYSGDANSNDPGSASMYTLSTSFANAIGFNPNKDSAVLVHDSGGGTWMLALPATVGAADFSDADAVTSLFAKAGMTVSSVISVALESGLVDGSDPFARIDALDKAVLARYRSLPAKLPSGVKAVISQAKADGIPSEGSTFNEQEQALQYLVRYFSSNGFTYSLDVPGDETGDDSNIAMVGSFLKRKSGYCAHYASAFAILGRALGVPTRMVLGYSTSGVVDENGSYSVSAKQLHAWDEAYLSGVGWVPFDVTPAASEESSDAGQSPSSAASSSSPSESSSPSASQSASPSASASASSSGSIGGPSSRTQGRDDASQTGLPVRQWMVFLVAVAGLGALCCVPMGIRSRRRRRRLWAFDRAACGGADDDTPVRSAWIGAWRELQDTAWDCGARWPATATDRDIADVVEAALACEAAGKVAGRAAACVFGHGDVPAPSLKDAADVRAAVEGRRRFMPMSLFRRR</sequence>
<dbReference type="Pfam" id="PF11992">
    <property type="entry name" value="TgpA_N"/>
    <property type="match status" value="1"/>
</dbReference>
<feature type="domain" description="Transglutaminase-like" evidence="3">
    <location>
        <begin position="1163"/>
        <end position="1234"/>
    </location>
</feature>
<organism evidence="4 5">
    <name type="scientific">Bifidobacterium thermophilum</name>
    <dbReference type="NCBI Taxonomy" id="33905"/>
    <lineage>
        <taxon>Bacteria</taxon>
        <taxon>Bacillati</taxon>
        <taxon>Actinomycetota</taxon>
        <taxon>Actinomycetes</taxon>
        <taxon>Bifidobacteriales</taxon>
        <taxon>Bifidobacteriaceae</taxon>
        <taxon>Bifidobacterium</taxon>
    </lineage>
</organism>
<feature type="transmembrane region" description="Helical" evidence="2">
    <location>
        <begin position="38"/>
        <end position="56"/>
    </location>
</feature>
<feature type="transmembrane region" description="Helical" evidence="2">
    <location>
        <begin position="62"/>
        <end position="83"/>
    </location>
</feature>
<dbReference type="Gene3D" id="3.10.620.30">
    <property type="match status" value="1"/>
</dbReference>
<keyword evidence="2" id="KW-0472">Membrane</keyword>
<dbReference type="Pfam" id="PF01882">
    <property type="entry name" value="DUF58"/>
    <property type="match status" value="1"/>
</dbReference>
<feature type="region of interest" description="Disordered" evidence="1">
    <location>
        <begin position="430"/>
        <end position="449"/>
    </location>
</feature>
<dbReference type="SMART" id="SM00460">
    <property type="entry name" value="TGc"/>
    <property type="match status" value="1"/>
</dbReference>
<dbReference type="EMBL" id="PCGY01000017">
    <property type="protein sequence ID" value="PKU90496.1"/>
    <property type="molecule type" value="Genomic_DNA"/>
</dbReference>
<dbReference type="InterPro" id="IPR038765">
    <property type="entry name" value="Papain-like_cys_pep_sf"/>
</dbReference>
<accession>A0A2N3QGY7</accession>
<dbReference type="PANTHER" id="PTHR42736:SF1">
    <property type="entry name" value="PROTEIN-GLUTAMINE GAMMA-GLUTAMYLTRANSFERASE"/>
    <property type="match status" value="1"/>
</dbReference>
<dbReference type="Pfam" id="PF01841">
    <property type="entry name" value="Transglut_core"/>
    <property type="match status" value="1"/>
</dbReference>
<dbReference type="InterPro" id="IPR052901">
    <property type="entry name" value="Bact_TGase-like"/>
</dbReference>
<feature type="region of interest" description="Disordered" evidence="1">
    <location>
        <begin position="1236"/>
        <end position="1297"/>
    </location>
</feature>
<dbReference type="Proteomes" id="UP000233727">
    <property type="component" value="Unassembled WGS sequence"/>
</dbReference>
<reference evidence="4 5" key="1">
    <citation type="submission" date="2017-10" db="EMBL/GenBank/DDBJ databases">
        <title>Bifidobacterium genomics.</title>
        <authorList>
            <person name="Lugli G.A."/>
            <person name="Milani C."/>
            <person name="Mancabelli L."/>
        </authorList>
    </citation>
    <scope>NUCLEOTIDE SEQUENCE [LARGE SCALE GENOMIC DNA]</scope>
    <source>
        <strain evidence="4 5">1542B</strain>
    </source>
</reference>
<evidence type="ECO:0000256" key="1">
    <source>
        <dbReference type="SAM" id="MobiDB-lite"/>
    </source>
</evidence>
<feature type="transmembrane region" description="Helical" evidence="2">
    <location>
        <begin position="681"/>
        <end position="701"/>
    </location>
</feature>
<evidence type="ECO:0000256" key="2">
    <source>
        <dbReference type="SAM" id="Phobius"/>
    </source>
</evidence>
<feature type="transmembrane region" description="Helical" evidence="2">
    <location>
        <begin position="1305"/>
        <end position="1325"/>
    </location>
</feature>
<comment type="caution">
    <text evidence="4">The sequence shown here is derived from an EMBL/GenBank/DDBJ whole genome shotgun (WGS) entry which is preliminary data.</text>
</comment>
<feature type="transmembrane region" description="Helical" evidence="2">
    <location>
        <begin position="605"/>
        <end position="622"/>
    </location>
</feature>
<proteinExistence type="predicted"/>
<name>A0A2N3QGY7_9BIFI</name>
<feature type="transmembrane region" description="Helical" evidence="2">
    <location>
        <begin position="461"/>
        <end position="482"/>
    </location>
</feature>
<feature type="transmembrane region" description="Helical" evidence="2">
    <location>
        <begin position="650"/>
        <end position="669"/>
    </location>
</feature>
<dbReference type="InterPro" id="IPR002931">
    <property type="entry name" value="Transglutaminase-like"/>
</dbReference>
<protein>
    <submittedName>
        <fullName evidence="4">Transglutaminase</fullName>
    </submittedName>
</protein>
<feature type="region of interest" description="Disordered" evidence="1">
    <location>
        <begin position="1"/>
        <end position="22"/>
    </location>
</feature>
<dbReference type="PANTHER" id="PTHR42736">
    <property type="entry name" value="PROTEIN-GLUTAMINE GAMMA-GLUTAMYLTRANSFERASE"/>
    <property type="match status" value="1"/>
</dbReference>
<feature type="compositionally biased region" description="Low complexity" evidence="1">
    <location>
        <begin position="1242"/>
        <end position="1287"/>
    </location>
</feature>
<feature type="transmembrane region" description="Helical" evidence="2">
    <location>
        <begin position="627"/>
        <end position="644"/>
    </location>
</feature>
<keyword evidence="2" id="KW-0812">Transmembrane</keyword>
<feature type="transmembrane region" description="Helical" evidence="2">
    <location>
        <begin position="520"/>
        <end position="541"/>
    </location>
</feature>
<gene>
    <name evidence="4" type="ORF">CQR47_1364</name>
</gene>
<evidence type="ECO:0000259" key="3">
    <source>
        <dbReference type="SMART" id="SM00460"/>
    </source>
</evidence>
<dbReference type="InterPro" id="IPR002881">
    <property type="entry name" value="DUF58"/>
</dbReference>
<feature type="transmembrane region" description="Helical" evidence="2">
    <location>
        <begin position="488"/>
        <end position="508"/>
    </location>
</feature>
<evidence type="ECO:0000313" key="5">
    <source>
        <dbReference type="Proteomes" id="UP000233727"/>
    </source>
</evidence>
<dbReference type="GeneID" id="78110301"/>
<dbReference type="RefSeq" id="WP_101452465.1">
    <property type="nucleotide sequence ID" value="NZ_PCGX01000010.1"/>
</dbReference>
<dbReference type="InterPro" id="IPR021878">
    <property type="entry name" value="TgpA_N"/>
</dbReference>
<keyword evidence="2" id="KW-1133">Transmembrane helix</keyword>